<dbReference type="InterPro" id="IPR050336">
    <property type="entry name" value="Chromosome_partition/occlusion"/>
</dbReference>
<proteinExistence type="predicted"/>
<evidence type="ECO:0000313" key="3">
    <source>
        <dbReference type="Proteomes" id="UP000549052"/>
    </source>
</evidence>
<dbReference type="PANTHER" id="PTHR33375:SF1">
    <property type="entry name" value="CHROMOSOME-PARTITIONING PROTEIN PARB-RELATED"/>
    <property type="match status" value="1"/>
</dbReference>
<sequence>MTTKTPAETVELWDIDRIKEYKLNAKIHNEKQVTDLAKSIKAFGFSQPIIVWTDGTIIAGHGRRLAAISLGMKKVPVVCRSDLSKAEADAMRLSDNKVTSVEYDMSMLQDELQRLVGEDIDIDLTGYSDFEIQFSTDDIGEMDEGAFVGDIGAAVEVQAEENKRAAGVVDDVAAPITDALGFKRVTIAQSRTIRELVARVEAKTGKTGVDALIAVLSAAA</sequence>
<dbReference type="EMBL" id="JACGXN010000016">
    <property type="protein sequence ID" value="MBA8881708.1"/>
    <property type="molecule type" value="Genomic_DNA"/>
</dbReference>
<name>A0A839EU51_9HYPH</name>
<dbReference type="AlphaFoldDB" id="A0A839EU51"/>
<dbReference type="RefSeq" id="WP_182552257.1">
    <property type="nucleotide sequence ID" value="NZ_JACGXN010000016.1"/>
</dbReference>
<dbReference type="Gene3D" id="3.90.1530.10">
    <property type="entry name" value="Conserved hypothetical protein from pyrococcus furiosus pfu- 392566-001, ParB domain"/>
    <property type="match status" value="1"/>
</dbReference>
<reference evidence="2 3" key="1">
    <citation type="submission" date="2020-07" db="EMBL/GenBank/DDBJ databases">
        <title>Genomic Encyclopedia of Type Strains, Phase IV (KMG-V): Genome sequencing to study the core and pangenomes of soil and plant-associated prokaryotes.</title>
        <authorList>
            <person name="Whitman W."/>
        </authorList>
    </citation>
    <scope>NUCLEOTIDE SEQUENCE [LARGE SCALE GENOMIC DNA]</scope>
    <source>
        <strain evidence="2 3">AN3</strain>
    </source>
</reference>
<dbReference type="GO" id="GO:0007059">
    <property type="term" value="P:chromosome segregation"/>
    <property type="evidence" value="ECO:0007669"/>
    <property type="project" value="TreeGrafter"/>
</dbReference>
<dbReference type="CDD" id="cd16403">
    <property type="entry name" value="ParB_N_like_MT"/>
    <property type="match status" value="1"/>
</dbReference>
<dbReference type="InterPro" id="IPR003115">
    <property type="entry name" value="ParB_N"/>
</dbReference>
<accession>A0A839EU51</accession>
<dbReference type="Proteomes" id="UP000549052">
    <property type="component" value="Unassembled WGS sequence"/>
</dbReference>
<evidence type="ECO:0000313" key="2">
    <source>
        <dbReference type="EMBL" id="MBA8881708.1"/>
    </source>
</evidence>
<dbReference type="SUPFAM" id="SSF110849">
    <property type="entry name" value="ParB/Sulfiredoxin"/>
    <property type="match status" value="1"/>
</dbReference>
<dbReference type="Pfam" id="PF02195">
    <property type="entry name" value="ParB_N"/>
    <property type="match status" value="1"/>
</dbReference>
<dbReference type="GO" id="GO:0005694">
    <property type="term" value="C:chromosome"/>
    <property type="evidence" value="ECO:0007669"/>
    <property type="project" value="TreeGrafter"/>
</dbReference>
<gene>
    <name evidence="2" type="ORF">FHW16_005453</name>
</gene>
<dbReference type="SMART" id="SM00470">
    <property type="entry name" value="ParB"/>
    <property type="match status" value="1"/>
</dbReference>
<dbReference type="GO" id="GO:0045881">
    <property type="term" value="P:positive regulation of sporulation resulting in formation of a cellular spore"/>
    <property type="evidence" value="ECO:0007669"/>
    <property type="project" value="TreeGrafter"/>
</dbReference>
<protein>
    <recommendedName>
        <fullName evidence="1">ParB-like N-terminal domain-containing protein</fullName>
    </recommendedName>
</protein>
<keyword evidence="3" id="KW-1185">Reference proteome</keyword>
<organism evidence="2 3">
    <name type="scientific">Phyllobacterium myrsinacearum</name>
    <dbReference type="NCBI Taxonomy" id="28101"/>
    <lineage>
        <taxon>Bacteria</taxon>
        <taxon>Pseudomonadati</taxon>
        <taxon>Pseudomonadota</taxon>
        <taxon>Alphaproteobacteria</taxon>
        <taxon>Hyphomicrobiales</taxon>
        <taxon>Phyllobacteriaceae</taxon>
        <taxon>Phyllobacterium</taxon>
    </lineage>
</organism>
<dbReference type="PANTHER" id="PTHR33375">
    <property type="entry name" value="CHROMOSOME-PARTITIONING PROTEIN PARB-RELATED"/>
    <property type="match status" value="1"/>
</dbReference>
<dbReference type="InterPro" id="IPR036086">
    <property type="entry name" value="ParB/Sulfiredoxin_sf"/>
</dbReference>
<feature type="domain" description="ParB-like N-terminal" evidence="1">
    <location>
        <begin position="11"/>
        <end position="97"/>
    </location>
</feature>
<evidence type="ECO:0000259" key="1">
    <source>
        <dbReference type="SMART" id="SM00470"/>
    </source>
</evidence>
<comment type="caution">
    <text evidence="2">The sequence shown here is derived from an EMBL/GenBank/DDBJ whole genome shotgun (WGS) entry which is preliminary data.</text>
</comment>